<dbReference type="EMBL" id="BRXZ01001217">
    <property type="protein sequence ID" value="GMH65573.1"/>
    <property type="molecule type" value="Genomic_DNA"/>
</dbReference>
<dbReference type="PROSITE" id="PS50222">
    <property type="entry name" value="EF_HAND_2"/>
    <property type="match status" value="2"/>
</dbReference>
<comment type="caution">
    <text evidence="5">The sequence shown here is derived from an EMBL/GenBank/DDBJ whole genome shotgun (WGS) entry which is preliminary data.</text>
</comment>
<feature type="domain" description="EF-hand" evidence="4">
    <location>
        <begin position="208"/>
        <end position="243"/>
    </location>
</feature>
<dbReference type="SUPFAM" id="SSF47473">
    <property type="entry name" value="EF-hand"/>
    <property type="match status" value="2"/>
</dbReference>
<dbReference type="Proteomes" id="UP001165082">
    <property type="component" value="Unassembled WGS sequence"/>
</dbReference>
<gene>
    <name evidence="5" type="ORF">TrRE_jg2983</name>
</gene>
<evidence type="ECO:0000256" key="1">
    <source>
        <dbReference type="ARBA" id="ARBA00022723"/>
    </source>
</evidence>
<keyword evidence="2" id="KW-0677">Repeat</keyword>
<dbReference type="PANTHER" id="PTHR34524">
    <property type="entry name" value="CALCYPHOSIN"/>
    <property type="match status" value="1"/>
</dbReference>
<evidence type="ECO:0000313" key="6">
    <source>
        <dbReference type="Proteomes" id="UP001165082"/>
    </source>
</evidence>
<proteinExistence type="predicted"/>
<feature type="non-terminal residue" evidence="5">
    <location>
        <position position="1"/>
    </location>
</feature>
<evidence type="ECO:0000256" key="2">
    <source>
        <dbReference type="ARBA" id="ARBA00022737"/>
    </source>
</evidence>
<dbReference type="OrthoDB" id="447947at2759"/>
<dbReference type="Gene3D" id="1.10.238.10">
    <property type="entry name" value="EF-hand"/>
    <property type="match status" value="2"/>
</dbReference>
<keyword evidence="3" id="KW-0106">Calcium</keyword>
<sequence>QLGHKGSAAILGVRSSFDHLEDHTIDKVTFERWLARNGLHMSTHDIDILTSHFDVDGHGHMNIEAFILGMRGNLNERRLSIVEKAFAKADKTGDGRAPVEDLVECLNVEMMPEVRKGTMTPMEGAMEFVRRLEGTTKMSEGVITKGDFVDYYSWLSCSIIDDDTFVTLIETAWEVTERDVGEDRFKLCSRVMIVHSSEKVKGVTDPVKQEQYMRTTLQHFDLENDGTLTMEQFLKAAHRMSCTMDEEIGQLFFDKFKAEGGGLDYVMMARALFNVTE</sequence>
<dbReference type="InterPro" id="IPR002048">
    <property type="entry name" value="EF_hand_dom"/>
</dbReference>
<evidence type="ECO:0000259" key="4">
    <source>
        <dbReference type="PROSITE" id="PS50222"/>
    </source>
</evidence>
<accession>A0A9W7AAD4</accession>
<organism evidence="5 6">
    <name type="scientific">Triparma retinervis</name>
    <dbReference type="NCBI Taxonomy" id="2557542"/>
    <lineage>
        <taxon>Eukaryota</taxon>
        <taxon>Sar</taxon>
        <taxon>Stramenopiles</taxon>
        <taxon>Ochrophyta</taxon>
        <taxon>Bolidophyceae</taxon>
        <taxon>Parmales</taxon>
        <taxon>Triparmaceae</taxon>
        <taxon>Triparma</taxon>
    </lineage>
</organism>
<keyword evidence="6" id="KW-1185">Reference proteome</keyword>
<protein>
    <recommendedName>
        <fullName evidence="4">EF-hand domain-containing protein</fullName>
    </recommendedName>
</protein>
<dbReference type="InterPro" id="IPR051581">
    <property type="entry name" value="Ca-bind"/>
</dbReference>
<evidence type="ECO:0000313" key="5">
    <source>
        <dbReference type="EMBL" id="GMH65573.1"/>
    </source>
</evidence>
<dbReference type="InterPro" id="IPR011992">
    <property type="entry name" value="EF-hand-dom_pair"/>
</dbReference>
<keyword evidence="1" id="KW-0479">Metal-binding</keyword>
<dbReference type="GO" id="GO:0005509">
    <property type="term" value="F:calcium ion binding"/>
    <property type="evidence" value="ECO:0007669"/>
    <property type="project" value="InterPro"/>
</dbReference>
<dbReference type="AlphaFoldDB" id="A0A9W7AAD4"/>
<feature type="domain" description="EF-hand" evidence="4">
    <location>
        <begin position="77"/>
        <end position="112"/>
    </location>
</feature>
<reference evidence="5" key="1">
    <citation type="submission" date="2022-07" db="EMBL/GenBank/DDBJ databases">
        <title>Genome analysis of Parmales, a sister group of diatoms, reveals the evolutionary specialization of diatoms from phago-mixotrophs to photoautotrophs.</title>
        <authorList>
            <person name="Ban H."/>
            <person name="Sato S."/>
            <person name="Yoshikawa S."/>
            <person name="Kazumasa Y."/>
            <person name="Nakamura Y."/>
            <person name="Ichinomiya M."/>
            <person name="Saitoh K."/>
            <person name="Sato N."/>
            <person name="Blanc-Mathieu R."/>
            <person name="Endo H."/>
            <person name="Kuwata A."/>
            <person name="Ogata H."/>
        </authorList>
    </citation>
    <scope>NUCLEOTIDE SEQUENCE</scope>
</reference>
<dbReference type="PANTHER" id="PTHR34524:SF6">
    <property type="entry name" value="CALCYPHOSINE LIKE"/>
    <property type="match status" value="1"/>
</dbReference>
<name>A0A9W7AAD4_9STRA</name>
<evidence type="ECO:0000256" key="3">
    <source>
        <dbReference type="ARBA" id="ARBA00022837"/>
    </source>
</evidence>